<evidence type="ECO:0000313" key="1">
    <source>
        <dbReference type="EMBL" id="KAK1660794.1"/>
    </source>
</evidence>
<dbReference type="EMBL" id="JAUUTY010000003">
    <property type="protein sequence ID" value="KAK1660794.1"/>
    <property type="molecule type" value="Genomic_DNA"/>
</dbReference>
<reference evidence="1" key="1">
    <citation type="submission" date="2023-07" db="EMBL/GenBank/DDBJ databases">
        <title>A chromosome-level genome assembly of Lolium multiflorum.</title>
        <authorList>
            <person name="Chen Y."/>
            <person name="Copetti D."/>
            <person name="Kolliker R."/>
            <person name="Studer B."/>
        </authorList>
    </citation>
    <scope>NUCLEOTIDE SEQUENCE</scope>
    <source>
        <strain evidence="1">02402/16</strain>
        <tissue evidence="1">Leaf</tissue>
    </source>
</reference>
<proteinExistence type="predicted"/>
<comment type="caution">
    <text evidence="1">The sequence shown here is derived from an EMBL/GenBank/DDBJ whole genome shotgun (WGS) entry which is preliminary data.</text>
</comment>
<organism evidence="1 2">
    <name type="scientific">Lolium multiflorum</name>
    <name type="common">Italian ryegrass</name>
    <name type="synonym">Lolium perenne subsp. multiflorum</name>
    <dbReference type="NCBI Taxonomy" id="4521"/>
    <lineage>
        <taxon>Eukaryota</taxon>
        <taxon>Viridiplantae</taxon>
        <taxon>Streptophyta</taxon>
        <taxon>Embryophyta</taxon>
        <taxon>Tracheophyta</taxon>
        <taxon>Spermatophyta</taxon>
        <taxon>Magnoliopsida</taxon>
        <taxon>Liliopsida</taxon>
        <taxon>Poales</taxon>
        <taxon>Poaceae</taxon>
        <taxon>BOP clade</taxon>
        <taxon>Pooideae</taxon>
        <taxon>Poodae</taxon>
        <taxon>Poeae</taxon>
        <taxon>Poeae Chloroplast Group 2 (Poeae type)</taxon>
        <taxon>Loliodinae</taxon>
        <taxon>Loliinae</taxon>
        <taxon>Lolium</taxon>
    </lineage>
</organism>
<name>A0AAD8SND4_LOLMU</name>
<gene>
    <name evidence="1" type="ORF">QYE76_048953</name>
</gene>
<evidence type="ECO:0000313" key="2">
    <source>
        <dbReference type="Proteomes" id="UP001231189"/>
    </source>
</evidence>
<sequence>MALKEKYDAKGFAEDTAVVVPTAMAAPPRRVSEARVKRLRRFMEQSFRPVPERVIRSRFFSESQGEVIRNFNRVCLKAEEELKAHVAKALEEYDAKGYLECTIDGKIKVSEPSCGSST</sequence>
<protein>
    <submittedName>
        <fullName evidence="1">Uncharacterized protein</fullName>
    </submittedName>
</protein>
<accession>A0AAD8SND4</accession>
<dbReference type="Proteomes" id="UP001231189">
    <property type="component" value="Unassembled WGS sequence"/>
</dbReference>
<dbReference type="AlphaFoldDB" id="A0AAD8SND4"/>
<keyword evidence="2" id="KW-1185">Reference proteome</keyword>